<dbReference type="RefSeq" id="WP_070915331.1">
    <property type="nucleotide sequence ID" value="NZ_JAAOOS010000002.1"/>
</dbReference>
<accession>A0A1S1LU49</accession>
<dbReference type="EMBL" id="MLIS01000054">
    <property type="protein sequence ID" value="OHU75879.1"/>
    <property type="molecule type" value="Genomic_DNA"/>
</dbReference>
<proteinExistence type="predicted"/>
<keyword evidence="1" id="KW-1133">Transmembrane helix</keyword>
<dbReference type="AlphaFoldDB" id="A0A1S1LU49"/>
<gene>
    <name evidence="2" type="ORF">BKG84_25990</name>
</gene>
<sequence length="199" mass="21820">MAGDSRNGLKQLIAAIILIFISMVIWSCIPLRSESYSALPVEGRIGQEIIGRNIAATVHNVYASHHISSSVGTLGVRTVDYYSKGYWIVVDATYGTLIESSQMKGLLRAGSTQTGIRANVGDESTLPYALQPGLQYRSVLVFEVPTMGHVMELALLNSFKDERTGAVMDPPLDSQITVEIPPQSVQERSRIVIDRSRVR</sequence>
<reference evidence="2 3" key="1">
    <citation type="submission" date="2016-10" db="EMBL/GenBank/DDBJ databases">
        <title>Evaluation of Human, Veterinary and Environmental Mycobacterium chelonae Isolates by Core Genome Phylogenomic Analysis, Targeted Gene Comparison, and Anti-microbial Susceptibility Patterns: A Tale of Mistaken Identities.</title>
        <authorList>
            <person name="Fogelson S.B."/>
            <person name="Camus A.C."/>
            <person name="Lorenz W."/>
            <person name="Vasireddy R."/>
            <person name="Vasireddy S."/>
            <person name="Smith T."/>
            <person name="Brown-Elliott B.A."/>
            <person name="Wallace R.J.Jr."/>
            <person name="Hasan N.A."/>
            <person name="Reischl U."/>
            <person name="Sanchez S."/>
        </authorList>
    </citation>
    <scope>NUCLEOTIDE SEQUENCE [LARGE SCALE GENOMIC DNA]</scope>
    <source>
        <strain evidence="2 3">15518</strain>
    </source>
</reference>
<dbReference type="Proteomes" id="UP000179441">
    <property type="component" value="Unassembled WGS sequence"/>
</dbReference>
<keyword evidence="1" id="KW-0472">Membrane</keyword>
<feature type="transmembrane region" description="Helical" evidence="1">
    <location>
        <begin position="12"/>
        <end position="29"/>
    </location>
</feature>
<evidence type="ECO:0000313" key="2">
    <source>
        <dbReference type="EMBL" id="OHU75879.1"/>
    </source>
</evidence>
<evidence type="ECO:0008006" key="4">
    <source>
        <dbReference type="Google" id="ProtNLM"/>
    </source>
</evidence>
<keyword evidence="1" id="KW-0812">Transmembrane</keyword>
<name>A0A1S1LU49_MYCCH</name>
<keyword evidence="3" id="KW-1185">Reference proteome</keyword>
<evidence type="ECO:0000256" key="1">
    <source>
        <dbReference type="SAM" id="Phobius"/>
    </source>
</evidence>
<organism evidence="2 3">
    <name type="scientific">Mycobacteroides chelonae</name>
    <name type="common">Mycobacterium chelonae</name>
    <dbReference type="NCBI Taxonomy" id="1774"/>
    <lineage>
        <taxon>Bacteria</taxon>
        <taxon>Bacillati</taxon>
        <taxon>Actinomycetota</taxon>
        <taxon>Actinomycetes</taxon>
        <taxon>Mycobacteriales</taxon>
        <taxon>Mycobacteriaceae</taxon>
        <taxon>Mycobacteroides</taxon>
    </lineage>
</organism>
<protein>
    <recommendedName>
        <fullName evidence="4">DUF4352 domain-containing protein</fullName>
    </recommendedName>
</protein>
<evidence type="ECO:0000313" key="3">
    <source>
        <dbReference type="Proteomes" id="UP000179441"/>
    </source>
</evidence>
<comment type="caution">
    <text evidence="2">The sequence shown here is derived from an EMBL/GenBank/DDBJ whole genome shotgun (WGS) entry which is preliminary data.</text>
</comment>